<dbReference type="RefSeq" id="WP_273637844.1">
    <property type="nucleotide sequence ID" value="NZ_JAQQXP010000001.1"/>
</dbReference>
<evidence type="ECO:0000313" key="2">
    <source>
        <dbReference type="Proteomes" id="UP001218788"/>
    </source>
</evidence>
<evidence type="ECO:0000313" key="1">
    <source>
        <dbReference type="EMBL" id="MDC8829472.1"/>
    </source>
</evidence>
<organism evidence="1 2">
    <name type="scientific">Alteromonas gilva</name>
    <dbReference type="NCBI Taxonomy" id="2987522"/>
    <lineage>
        <taxon>Bacteria</taxon>
        <taxon>Pseudomonadati</taxon>
        <taxon>Pseudomonadota</taxon>
        <taxon>Gammaproteobacteria</taxon>
        <taxon>Alteromonadales</taxon>
        <taxon>Alteromonadaceae</taxon>
        <taxon>Alteromonas/Salinimonas group</taxon>
        <taxon>Alteromonas</taxon>
    </lineage>
</organism>
<name>A0ABT5KXW1_9ALTE</name>
<dbReference type="PROSITE" id="PS51257">
    <property type="entry name" value="PROKAR_LIPOPROTEIN"/>
    <property type="match status" value="1"/>
</dbReference>
<proteinExistence type="predicted"/>
<dbReference type="EMBL" id="JAQQXP010000001">
    <property type="protein sequence ID" value="MDC8829472.1"/>
    <property type="molecule type" value="Genomic_DNA"/>
</dbReference>
<gene>
    <name evidence="1" type="ORF">OIK42_01730</name>
</gene>
<reference evidence="1 2" key="1">
    <citation type="submission" date="2022-10" db="EMBL/GenBank/DDBJ databases">
        <title>Alteromonas sp. chi3 Genome sequencing.</title>
        <authorList>
            <person name="Park S."/>
        </authorList>
    </citation>
    <scope>NUCLEOTIDE SEQUENCE [LARGE SCALE GENOMIC DNA]</scope>
    <source>
        <strain evidence="2">chi3</strain>
    </source>
</reference>
<keyword evidence="2" id="KW-1185">Reference proteome</keyword>
<comment type="caution">
    <text evidence="1">The sequence shown here is derived from an EMBL/GenBank/DDBJ whole genome shotgun (WGS) entry which is preliminary data.</text>
</comment>
<accession>A0ABT5KXW1</accession>
<evidence type="ECO:0008006" key="3">
    <source>
        <dbReference type="Google" id="ProtNLM"/>
    </source>
</evidence>
<dbReference type="Proteomes" id="UP001218788">
    <property type="component" value="Unassembled WGS sequence"/>
</dbReference>
<sequence>MKNIKLLMPFSLIFMLLLGGCTSLDGRQLASSAYKGKFYVEHQPKDSRDLHINISRILNDRGLDAAYGDQVKHRKAQSL</sequence>
<protein>
    <recommendedName>
        <fullName evidence="3">Lipoprotein</fullName>
    </recommendedName>
</protein>